<protein>
    <submittedName>
        <fullName evidence="2">Uncharacterized protein</fullName>
    </submittedName>
</protein>
<evidence type="ECO:0000256" key="1">
    <source>
        <dbReference type="SAM" id="Phobius"/>
    </source>
</evidence>
<dbReference type="EMBL" id="SMGQ01000011">
    <property type="protein sequence ID" value="TCK98057.1"/>
    <property type="molecule type" value="Genomic_DNA"/>
</dbReference>
<keyword evidence="1" id="KW-1133">Transmembrane helix</keyword>
<sequence length="306" mass="36292">MENKERKIFDNVLHCVLIINIIFTFLYGMIKYNEIILFLNICSLFIIGFVILTPNNRFNIVTLVKCIFILLCVSSLYIIMFSKNYELKNTYWVVGISFISLFVINKAETISQEYRDNKLKEKKSRRKKLLKQLLGVLIIGLYISIFVNKFVYPQRQIIIEDIKVPESIALYKDRKDFKLEPNEIISFLNSSIKIQPNDIEKITSELKVLLETKQLENITGTDFFNYLRRIDNVQHYRMSFHNPLLDDEERILEKGYINQIIITHDRQVYIIENKSKPGLLFRNYYQEIYPVILSEEIVDLVLGYID</sequence>
<name>A0A4R1MXR3_9FIRM</name>
<keyword evidence="1" id="KW-0472">Membrane</keyword>
<feature type="transmembrane region" description="Helical" evidence="1">
    <location>
        <begin position="60"/>
        <end position="79"/>
    </location>
</feature>
<accession>A0A4R1MXR3</accession>
<feature type="transmembrane region" description="Helical" evidence="1">
    <location>
        <begin position="91"/>
        <end position="108"/>
    </location>
</feature>
<comment type="caution">
    <text evidence="2">The sequence shown here is derived from an EMBL/GenBank/DDBJ whole genome shotgun (WGS) entry which is preliminary data.</text>
</comment>
<feature type="transmembrane region" description="Helical" evidence="1">
    <location>
        <begin position="129"/>
        <end position="147"/>
    </location>
</feature>
<evidence type="ECO:0000313" key="2">
    <source>
        <dbReference type="EMBL" id="TCK98057.1"/>
    </source>
</evidence>
<feature type="transmembrane region" description="Helical" evidence="1">
    <location>
        <begin position="36"/>
        <end position="53"/>
    </location>
</feature>
<gene>
    <name evidence="2" type="ORF">EDC19_0474</name>
</gene>
<keyword evidence="1" id="KW-0812">Transmembrane</keyword>
<feature type="transmembrane region" description="Helical" evidence="1">
    <location>
        <begin position="12"/>
        <end position="30"/>
    </location>
</feature>
<dbReference type="OrthoDB" id="2598858at2"/>
<keyword evidence="3" id="KW-1185">Reference proteome</keyword>
<dbReference type="Proteomes" id="UP000294545">
    <property type="component" value="Unassembled WGS sequence"/>
</dbReference>
<reference evidence="2 3" key="1">
    <citation type="submission" date="2019-03" db="EMBL/GenBank/DDBJ databases">
        <title>Genomic Encyclopedia of Type Strains, Phase IV (KMG-IV): sequencing the most valuable type-strain genomes for metagenomic binning, comparative biology and taxonomic classification.</title>
        <authorList>
            <person name="Goeker M."/>
        </authorList>
    </citation>
    <scope>NUCLEOTIDE SEQUENCE [LARGE SCALE GENOMIC DNA]</scope>
    <source>
        <strain evidence="2 3">DSM 24176</strain>
    </source>
</reference>
<dbReference type="AlphaFoldDB" id="A0A4R1MXR3"/>
<organism evidence="2 3">
    <name type="scientific">Natranaerovirga hydrolytica</name>
    <dbReference type="NCBI Taxonomy" id="680378"/>
    <lineage>
        <taxon>Bacteria</taxon>
        <taxon>Bacillati</taxon>
        <taxon>Bacillota</taxon>
        <taxon>Clostridia</taxon>
        <taxon>Lachnospirales</taxon>
        <taxon>Natranaerovirgaceae</taxon>
        <taxon>Natranaerovirga</taxon>
    </lineage>
</organism>
<evidence type="ECO:0000313" key="3">
    <source>
        <dbReference type="Proteomes" id="UP000294545"/>
    </source>
</evidence>
<dbReference type="RefSeq" id="WP_132279935.1">
    <property type="nucleotide sequence ID" value="NZ_SMGQ01000011.1"/>
</dbReference>
<proteinExistence type="predicted"/>